<dbReference type="AlphaFoldDB" id="A0AAU7DF53"/>
<evidence type="ECO:0000313" key="9">
    <source>
        <dbReference type="EMBL" id="XBH16328.1"/>
    </source>
</evidence>
<dbReference type="GO" id="GO:0046556">
    <property type="term" value="F:alpha-L-arabinofuranosidase activity"/>
    <property type="evidence" value="ECO:0007669"/>
    <property type="project" value="UniProtKB-EC"/>
</dbReference>
<accession>A0AAU7DF53</accession>
<evidence type="ECO:0000259" key="8">
    <source>
        <dbReference type="SMART" id="SM00813"/>
    </source>
</evidence>
<dbReference type="GO" id="GO:0046373">
    <property type="term" value="P:L-arabinose metabolic process"/>
    <property type="evidence" value="ECO:0007669"/>
    <property type="project" value="InterPro"/>
</dbReference>
<evidence type="ECO:0000256" key="1">
    <source>
        <dbReference type="ARBA" id="ARBA00001462"/>
    </source>
</evidence>
<dbReference type="Gene3D" id="2.60.40.1180">
    <property type="entry name" value="Golgi alpha-mannosidase II"/>
    <property type="match status" value="1"/>
</dbReference>
<dbReference type="InterPro" id="IPR010720">
    <property type="entry name" value="Alpha-L-AF_C"/>
</dbReference>
<dbReference type="SUPFAM" id="SSF51445">
    <property type="entry name" value="(Trans)glycosidases"/>
    <property type="match status" value="1"/>
</dbReference>
<keyword evidence="7" id="KW-0326">Glycosidase</keyword>
<sequence length="707" mass="77541">MPLKIVAKTLTPGPAVCLLLLLSLPFALSSQTRIVNATIDTSKTGAPISKNIYGQFLEHGGDIVNTGVWSEMLVDRKFFYPVASTAPTPPPVTGGAGGNPRFRRVPTRWWSPIGGGDVVTMDSMDAYTGDHSPLVKLDAKDPHGVSQSGIAVRKGMAYTGRIVLAGSPGAVVKVTIIWGKEPADRQTVTIDRLGAAYRKFPLRYTARTDTDEATLEITGTGSGSFHVGAVSLMPADNIEGFRPEVVAALKQLRFGVLRFPGGNFVSAYEWRNGVGDIDKRPPIFDPVWHAVQPNDVGTDEFLTLCRLLGVDPYITVNAGFGDAWSARELVEYTNGAATTPLGRWRAANGHPAPYHVQWWGVGNEPWGDYQMGSMSLPQFELKHNLFAKEMKKIDPSIKLIAGGAMPDVMEGADQARRINGQYVPDYLSSADWTGQMLLNCLDNIDMVSEHYYASGTQHTDMKLQKKVPIEPPLSLLEWERAPAVQVRAKYEHYQEYLKRIPAFRAKPVPIAIDEWAYFGGNRDGYKVVPAYAWAFHEMFRHSDIFQMGAFTFATAMMSQNRTEAILNPTGMLFKMYRDHFGTIPVEVTGDSPQPKPTFPAGGDQPAVNPGSNTYPLDVSAALSDDRKTLSVAVLNPSDSAQSIRIAIGGTRLASEGKVWRMAPDSIDAAVQVDKKPEVQVEEETLGALPTTITVRPFSVNIYSYWMQ</sequence>
<dbReference type="Pfam" id="PF22848">
    <property type="entry name" value="ASD1_dom"/>
    <property type="match status" value="1"/>
</dbReference>
<proteinExistence type="inferred from homology"/>
<comment type="subunit">
    <text evidence="3">Homohexamer; trimer of dimers.</text>
</comment>
<gene>
    <name evidence="9" type="ORF">P8935_17355</name>
</gene>
<evidence type="ECO:0000256" key="3">
    <source>
        <dbReference type="ARBA" id="ARBA00011165"/>
    </source>
</evidence>
<dbReference type="Gene3D" id="3.20.20.80">
    <property type="entry name" value="Glycosidases"/>
    <property type="match status" value="1"/>
</dbReference>
<evidence type="ECO:0000256" key="7">
    <source>
        <dbReference type="ARBA" id="ARBA00023295"/>
    </source>
</evidence>
<dbReference type="InterPro" id="IPR017853">
    <property type="entry name" value="GH"/>
</dbReference>
<reference evidence="9" key="1">
    <citation type="submission" date="2023-03" db="EMBL/GenBank/DDBJ databases">
        <title>Edaphobacter sp.</title>
        <authorList>
            <person name="Huber K.J."/>
            <person name="Papendorf J."/>
            <person name="Pilke C."/>
            <person name="Bunk B."/>
            <person name="Sproeer C."/>
            <person name="Pester M."/>
        </authorList>
    </citation>
    <scope>NUCLEOTIDE SEQUENCE</scope>
    <source>
        <strain evidence="9">DSM 110680</strain>
    </source>
</reference>
<protein>
    <recommendedName>
        <fullName evidence="4">non-reducing end alpha-L-arabinofuranosidase</fullName>
        <ecNumber evidence="4">3.2.1.55</ecNumber>
    </recommendedName>
</protein>
<feature type="domain" description="Alpha-L-arabinofuranosidase C-terminal" evidence="8">
    <location>
        <begin position="513"/>
        <end position="698"/>
    </location>
</feature>
<dbReference type="EMBL" id="CP121196">
    <property type="protein sequence ID" value="XBH16328.1"/>
    <property type="molecule type" value="Genomic_DNA"/>
</dbReference>
<dbReference type="SMART" id="SM00813">
    <property type="entry name" value="Alpha-L-AF_C"/>
    <property type="match status" value="1"/>
</dbReference>
<dbReference type="PANTHER" id="PTHR43576:SF2">
    <property type="entry name" value="INTRACELLULAR EXO-ALPHA-L-ARABINOFURANOSIDASE 2"/>
    <property type="match status" value="1"/>
</dbReference>
<dbReference type="RefSeq" id="WP_348261557.1">
    <property type="nucleotide sequence ID" value="NZ_CP121196.1"/>
</dbReference>
<dbReference type="InterPro" id="IPR055235">
    <property type="entry name" value="ASD1_cat"/>
</dbReference>
<keyword evidence="6" id="KW-0119">Carbohydrate metabolism</keyword>
<evidence type="ECO:0000256" key="6">
    <source>
        <dbReference type="ARBA" id="ARBA00023277"/>
    </source>
</evidence>
<dbReference type="InterPro" id="IPR013780">
    <property type="entry name" value="Glyco_hydro_b"/>
</dbReference>
<comment type="catalytic activity">
    <reaction evidence="1">
        <text>Hydrolysis of terminal non-reducing alpha-L-arabinofuranoside residues in alpha-L-arabinosides.</text>
        <dbReference type="EC" id="3.2.1.55"/>
    </reaction>
</comment>
<keyword evidence="5" id="KW-0378">Hydrolase</keyword>
<comment type="similarity">
    <text evidence="2">Belongs to the glycosyl hydrolase 51 family.</text>
</comment>
<name>A0AAU7DF53_9BACT</name>
<evidence type="ECO:0000256" key="2">
    <source>
        <dbReference type="ARBA" id="ARBA00007186"/>
    </source>
</evidence>
<evidence type="ECO:0000256" key="5">
    <source>
        <dbReference type="ARBA" id="ARBA00022801"/>
    </source>
</evidence>
<organism evidence="9">
    <name type="scientific">Telmatobacter sp. DSM 110680</name>
    <dbReference type="NCBI Taxonomy" id="3036704"/>
    <lineage>
        <taxon>Bacteria</taxon>
        <taxon>Pseudomonadati</taxon>
        <taxon>Acidobacteriota</taxon>
        <taxon>Terriglobia</taxon>
        <taxon>Terriglobales</taxon>
        <taxon>Acidobacteriaceae</taxon>
        <taxon>Telmatobacter</taxon>
    </lineage>
</organism>
<dbReference type="EC" id="3.2.1.55" evidence="4"/>
<dbReference type="GO" id="GO:0000272">
    <property type="term" value="P:polysaccharide catabolic process"/>
    <property type="evidence" value="ECO:0007669"/>
    <property type="project" value="TreeGrafter"/>
</dbReference>
<dbReference type="PANTHER" id="PTHR43576">
    <property type="entry name" value="ALPHA-L-ARABINOFURANOSIDASE C-RELATED"/>
    <property type="match status" value="1"/>
</dbReference>
<evidence type="ECO:0000256" key="4">
    <source>
        <dbReference type="ARBA" id="ARBA00012670"/>
    </source>
</evidence>